<proteinExistence type="predicted"/>
<feature type="transmembrane region" description="Helical" evidence="1">
    <location>
        <begin position="18"/>
        <end position="38"/>
    </location>
</feature>
<dbReference type="EMBL" id="FNTJ01000001">
    <property type="protein sequence ID" value="SEB79657.1"/>
    <property type="molecule type" value="Genomic_DNA"/>
</dbReference>
<organism evidence="2 3">
    <name type="scientific">Pseudomonas saponiphila</name>
    <dbReference type="NCBI Taxonomy" id="556534"/>
    <lineage>
        <taxon>Bacteria</taxon>
        <taxon>Pseudomonadati</taxon>
        <taxon>Pseudomonadota</taxon>
        <taxon>Gammaproteobacteria</taxon>
        <taxon>Pseudomonadales</taxon>
        <taxon>Pseudomonadaceae</taxon>
        <taxon>Pseudomonas</taxon>
    </lineage>
</organism>
<evidence type="ECO:0000313" key="2">
    <source>
        <dbReference type="EMBL" id="SEB79657.1"/>
    </source>
</evidence>
<dbReference type="Proteomes" id="UP000198982">
    <property type="component" value="Unassembled WGS sequence"/>
</dbReference>
<dbReference type="RefSeq" id="WP_092313425.1">
    <property type="nucleotide sequence ID" value="NZ_FNTJ01000001.1"/>
</dbReference>
<evidence type="ECO:0000256" key="1">
    <source>
        <dbReference type="SAM" id="Phobius"/>
    </source>
</evidence>
<keyword evidence="3" id="KW-1185">Reference proteome</keyword>
<gene>
    <name evidence="2" type="ORF">SAMN05216178_2291</name>
</gene>
<protein>
    <submittedName>
        <fullName evidence="2">Uncharacterized protein</fullName>
    </submittedName>
</protein>
<sequence>MTEKHAHSPIKKGRVPEAIFAAGIAAFAALLATALTWYSSERALRLSTTESCIRKIDQQENELREKTGKFLALNAEWLVTSENPNFNIDDYYNAGAKAIAAAQELSVNAPLRFGLAAVMAGDSISQRMNAKSKEEKAAILKELKSDNYDLFKFFFDEMDTFEKQRTACSSRG</sequence>
<accession>A0A1H4MA03</accession>
<reference evidence="3" key="1">
    <citation type="submission" date="2016-10" db="EMBL/GenBank/DDBJ databases">
        <authorList>
            <person name="Varghese N."/>
            <person name="Submissions S."/>
        </authorList>
    </citation>
    <scope>NUCLEOTIDE SEQUENCE [LARGE SCALE GENOMIC DNA]</scope>
    <source>
        <strain evidence="3">DSM 9751</strain>
    </source>
</reference>
<dbReference type="AlphaFoldDB" id="A0A1H4MA03"/>
<keyword evidence="1" id="KW-0472">Membrane</keyword>
<name>A0A1H4MA03_9PSED</name>
<evidence type="ECO:0000313" key="3">
    <source>
        <dbReference type="Proteomes" id="UP000198982"/>
    </source>
</evidence>
<keyword evidence="1" id="KW-1133">Transmembrane helix</keyword>
<keyword evidence="1" id="KW-0812">Transmembrane</keyword>